<dbReference type="GO" id="GO:0016757">
    <property type="term" value="F:glycosyltransferase activity"/>
    <property type="evidence" value="ECO:0007669"/>
    <property type="project" value="UniProtKB-KW"/>
</dbReference>
<dbReference type="CDD" id="cd03801">
    <property type="entry name" value="GT4_PimA-like"/>
    <property type="match status" value="1"/>
</dbReference>
<dbReference type="InterPro" id="IPR001296">
    <property type="entry name" value="Glyco_trans_1"/>
</dbReference>
<dbReference type="InterPro" id="IPR028098">
    <property type="entry name" value="Glyco_trans_4-like_N"/>
</dbReference>
<feature type="region of interest" description="Disordered" evidence="3">
    <location>
        <begin position="301"/>
        <end position="321"/>
    </location>
</feature>
<dbReference type="Gene3D" id="3.90.550.10">
    <property type="entry name" value="Spore Coat Polysaccharide Biosynthesis Protein SpsA, Chain A"/>
    <property type="match status" value="1"/>
</dbReference>
<evidence type="ECO:0000256" key="1">
    <source>
        <dbReference type="ARBA" id="ARBA00022676"/>
    </source>
</evidence>
<keyword evidence="1 7" id="KW-0328">Glycosyltransferase</keyword>
<dbReference type="InterPro" id="IPR001173">
    <property type="entry name" value="Glyco_trans_2-like"/>
</dbReference>
<name>A0ABY5K0G5_9CELL</name>
<evidence type="ECO:0000259" key="6">
    <source>
        <dbReference type="Pfam" id="PF13579"/>
    </source>
</evidence>
<accession>A0ABY5K0G5</accession>
<sequence length="748" mass="82231">MPDRVRTSGTPTVSVVINTLDRATELAQTLRALRRIRYAGEFEVVVVNGPSTDGTAALLEEWGEDLVLGSVDVRNLSVSRNAGIRLAAGEIVAFLDDDAIPEPEWLTELVAAYDSPAVGAAGGFVLDHTGHAFQYTYGSVDRFGVAETHLEAPCPERCYPASWKIPHLMGTNASYRRTALEEIGGYDEFYEYFLDESDVQVRLADAGYLIAQTSRARVHHHFAPSHVRNAARVPRDRYPILKNKLYFALRHANDFVSIDEILRMFHAYVDHHREDVRWQVEHGNLVEADRARLEADAQRATEDGLRGALSTTGPAPTDVSRHRDELRAFDTLSRQDPRCFVLVSQEFPPESFGGIGTYTRDLASGLAAAGHDVHVLTRSADFDRVDWDDGVWVHRLVVADEERPADAGSVPAHIWAWSRACLAEVARIDDVTPVDLVEAPLWDAQGIALVRDGRWPVVVALQTSLAVWLESHESLATDEEWMAGFGRPVLAAEKEVLERSAAVRGISRAIVETVAALHGLDLGGRSQVTALGVGAPRLLDAERHVARVEREAGRVNVLFVGRLEERKAPDVLLRAFAKAWEREPSLALHVVGDDTIVWPAHGTTLRQWYETELGDDPSARAVRFLGSVSEHQLALAYGNSDVFVAPSRYESFGLVFVEAMMRGLPVVGTDVGGVPEVVRDGVDGLLVPADDVDALADALVRLGQDAALRSRFGANGADHYAAEFTAEAMADRTERFYDHVLTARAPLR</sequence>
<protein>
    <submittedName>
        <fullName evidence="7">Glycosyltransferase</fullName>
        <ecNumber evidence="7">2.4.-.-</ecNumber>
    </submittedName>
</protein>
<dbReference type="EMBL" id="CP101989">
    <property type="protein sequence ID" value="UUI63934.1"/>
    <property type="molecule type" value="Genomic_DNA"/>
</dbReference>
<evidence type="ECO:0000256" key="2">
    <source>
        <dbReference type="ARBA" id="ARBA00022679"/>
    </source>
</evidence>
<evidence type="ECO:0000259" key="4">
    <source>
        <dbReference type="Pfam" id="PF00534"/>
    </source>
</evidence>
<proteinExistence type="predicted"/>
<organism evidence="7 8">
    <name type="scientific">Cellulomonas wangsupingiae</name>
    <dbReference type="NCBI Taxonomy" id="2968085"/>
    <lineage>
        <taxon>Bacteria</taxon>
        <taxon>Bacillati</taxon>
        <taxon>Actinomycetota</taxon>
        <taxon>Actinomycetes</taxon>
        <taxon>Micrococcales</taxon>
        <taxon>Cellulomonadaceae</taxon>
        <taxon>Cellulomonas</taxon>
    </lineage>
</organism>
<dbReference type="Proteomes" id="UP001317322">
    <property type="component" value="Chromosome"/>
</dbReference>
<dbReference type="Pfam" id="PF13579">
    <property type="entry name" value="Glyco_trans_4_4"/>
    <property type="match status" value="1"/>
</dbReference>
<dbReference type="PANTHER" id="PTHR12526:SF630">
    <property type="entry name" value="GLYCOSYLTRANSFERASE"/>
    <property type="match status" value="1"/>
</dbReference>
<keyword evidence="2 7" id="KW-0808">Transferase</keyword>
<gene>
    <name evidence="7" type="ORF">NP075_12415</name>
</gene>
<dbReference type="CDD" id="cd00761">
    <property type="entry name" value="Glyco_tranf_GTA_type"/>
    <property type="match status" value="1"/>
</dbReference>
<dbReference type="Pfam" id="PF00535">
    <property type="entry name" value="Glycos_transf_2"/>
    <property type="match status" value="1"/>
</dbReference>
<dbReference type="EC" id="2.4.-.-" evidence="7"/>
<feature type="domain" description="Glycosyltransferase 2-like" evidence="5">
    <location>
        <begin position="14"/>
        <end position="184"/>
    </location>
</feature>
<dbReference type="InterPro" id="IPR029044">
    <property type="entry name" value="Nucleotide-diphossugar_trans"/>
</dbReference>
<reference evidence="7 8" key="1">
    <citation type="submission" date="2022-07" db="EMBL/GenBank/DDBJ databases">
        <title>Novel species in genus cellulomonas.</title>
        <authorList>
            <person name="Ye L."/>
        </authorList>
    </citation>
    <scope>NUCLEOTIDE SEQUENCE [LARGE SCALE GENOMIC DNA]</scope>
    <source>
        <strain evidence="8">zg-Y908</strain>
    </source>
</reference>
<evidence type="ECO:0000259" key="5">
    <source>
        <dbReference type="Pfam" id="PF00535"/>
    </source>
</evidence>
<evidence type="ECO:0000313" key="7">
    <source>
        <dbReference type="EMBL" id="UUI63934.1"/>
    </source>
</evidence>
<dbReference type="SUPFAM" id="SSF53756">
    <property type="entry name" value="UDP-Glycosyltransferase/glycogen phosphorylase"/>
    <property type="match status" value="1"/>
</dbReference>
<dbReference type="PANTHER" id="PTHR12526">
    <property type="entry name" value="GLYCOSYLTRANSFERASE"/>
    <property type="match status" value="1"/>
</dbReference>
<evidence type="ECO:0000313" key="8">
    <source>
        <dbReference type="Proteomes" id="UP001317322"/>
    </source>
</evidence>
<dbReference type="Gene3D" id="3.40.50.2000">
    <property type="entry name" value="Glycogen Phosphorylase B"/>
    <property type="match status" value="2"/>
</dbReference>
<feature type="domain" description="Glycosyltransferase subfamily 4-like N-terminal" evidence="6">
    <location>
        <begin position="353"/>
        <end position="520"/>
    </location>
</feature>
<evidence type="ECO:0000256" key="3">
    <source>
        <dbReference type="SAM" id="MobiDB-lite"/>
    </source>
</evidence>
<feature type="domain" description="Glycosyl transferase family 1" evidence="4">
    <location>
        <begin position="551"/>
        <end position="717"/>
    </location>
</feature>
<dbReference type="Pfam" id="PF00534">
    <property type="entry name" value="Glycos_transf_1"/>
    <property type="match status" value="1"/>
</dbReference>
<dbReference type="RefSeq" id="WP_227565478.1">
    <property type="nucleotide sequence ID" value="NZ_CP101989.1"/>
</dbReference>
<keyword evidence="8" id="KW-1185">Reference proteome</keyword>
<dbReference type="SUPFAM" id="SSF53448">
    <property type="entry name" value="Nucleotide-diphospho-sugar transferases"/>
    <property type="match status" value="1"/>
</dbReference>